<comment type="pathway">
    <text evidence="1">Secondary metabolite biosynthesis; terpenoid biosynthesis.</text>
</comment>
<gene>
    <name evidence="7" type="primary">UFGT</name>
</gene>
<dbReference type="AlphaFoldDB" id="A0A9E7V396"/>
<comment type="similarity">
    <text evidence="2 4">Belongs to the UDP-glycosyltransferase family.</text>
</comment>
<dbReference type="EC" id="2.4.1.-" evidence="5"/>
<evidence type="ECO:0000256" key="5">
    <source>
        <dbReference type="RuleBase" id="RU362057"/>
    </source>
</evidence>
<dbReference type="PANTHER" id="PTHR48048:SF45">
    <property type="entry name" value="GLYCOSYLTRANSFERASE"/>
    <property type="match status" value="1"/>
</dbReference>
<keyword evidence="3 4" id="KW-0808">Transferase</keyword>
<dbReference type="InterPro" id="IPR050481">
    <property type="entry name" value="UDP-glycosyltransf_plant"/>
</dbReference>
<dbReference type="FunFam" id="3.40.50.2000:FF:000056">
    <property type="entry name" value="Glycosyltransferase"/>
    <property type="match status" value="1"/>
</dbReference>
<name>A0A9E7V396_9ROSI</name>
<evidence type="ECO:0000256" key="4">
    <source>
        <dbReference type="RuleBase" id="RU003718"/>
    </source>
</evidence>
<dbReference type="GO" id="GO:0035251">
    <property type="term" value="F:UDP-glucosyltransferase activity"/>
    <property type="evidence" value="ECO:0007669"/>
    <property type="project" value="InterPro"/>
</dbReference>
<dbReference type="PANTHER" id="PTHR48048">
    <property type="entry name" value="GLYCOSYLTRANSFERASE"/>
    <property type="match status" value="1"/>
</dbReference>
<feature type="region of interest" description="Disordered" evidence="6">
    <location>
        <begin position="476"/>
        <end position="511"/>
    </location>
</feature>
<reference evidence="7" key="1">
    <citation type="submission" date="2021-11" db="EMBL/GenBank/DDBJ databases">
        <authorList>
            <person name="Liu J."/>
            <person name="Bian X."/>
        </authorList>
    </citation>
    <scope>NUCLEOTIDE SEQUENCE</scope>
</reference>
<protein>
    <recommendedName>
        <fullName evidence="5">Glycosyltransferase</fullName>
        <ecNumber evidence="5">2.4.1.-</ecNumber>
    </recommendedName>
</protein>
<dbReference type="InterPro" id="IPR035595">
    <property type="entry name" value="UDP_glycos_trans_CS"/>
</dbReference>
<evidence type="ECO:0000256" key="3">
    <source>
        <dbReference type="ARBA" id="ARBA00022679"/>
    </source>
</evidence>
<evidence type="ECO:0000313" key="7">
    <source>
        <dbReference type="EMBL" id="UYV30540.1"/>
    </source>
</evidence>
<accession>A0A9E7V396</accession>
<dbReference type="Pfam" id="PF00201">
    <property type="entry name" value="UDPGT"/>
    <property type="match status" value="1"/>
</dbReference>
<dbReference type="EMBL" id="OL329828">
    <property type="protein sequence ID" value="UYV30540.1"/>
    <property type="molecule type" value="mRNA"/>
</dbReference>
<dbReference type="CDD" id="cd03784">
    <property type="entry name" value="GT1_Gtf-like"/>
    <property type="match status" value="1"/>
</dbReference>
<dbReference type="Gene3D" id="3.40.50.2000">
    <property type="entry name" value="Glycogen Phosphorylase B"/>
    <property type="match status" value="2"/>
</dbReference>
<dbReference type="SUPFAM" id="SSF53756">
    <property type="entry name" value="UDP-Glycosyltransferase/glycogen phosphorylase"/>
    <property type="match status" value="1"/>
</dbReference>
<evidence type="ECO:0000256" key="6">
    <source>
        <dbReference type="SAM" id="MobiDB-lite"/>
    </source>
</evidence>
<keyword evidence="4" id="KW-0328">Glycosyltransferase</keyword>
<sequence length="511" mass="56385">MKSELIFIPVPFIGHFVSMVETAKLLLHRDPNLSVTVFLMNLSFDSKISSYTRSLSDSSPTSRLRLIDLPPETPSENNPQFFIKSLVETNVPKVRKAVKNLALDCSDSGGDSPRLSGFVVDLLCTAMMEIGDEFGVPNYVYFASGAGFLSLMLQSPALYKDDSEFFNSVTQLALPSFVNPVPVAVLPSVFFDKPGSEQIVLQALKFKQAKGILINTFLELESYALDSFSNGEGEKIPPVYPVGPILNLANQSSGGSHQSSDTIMTWLEAQPPSSVLFLGFGSVGSFDEDQTAEIALALERSGVRFVWALREPPPKGKFGIPRDYSNVDRILPDGFLNRTASIGRIAGWVPQKEILAHPAIGGFVSHCGWNSILESLWYGVPIAAWPMYSEQQLNAYKLVNELGLAVEVKVDYRNHYNIEKPEILPAPELESAFRRVMDGESEIRKRVKEMSEKSRRSGMDGGSSFNSVNQFISDMYDNMRSCNPTRPTSPESPPLMETIASPAPFRSRSSI</sequence>
<organism evidence="7">
    <name type="scientific">Begonia x semperflorens-cultorum</name>
    <name type="common">bedding begonia</name>
    <dbReference type="NCBI Taxonomy" id="589341"/>
    <lineage>
        <taxon>Eukaryota</taxon>
        <taxon>Viridiplantae</taxon>
        <taxon>Streptophyta</taxon>
        <taxon>Embryophyta</taxon>
        <taxon>Tracheophyta</taxon>
        <taxon>Spermatophyta</taxon>
        <taxon>Magnoliopsida</taxon>
        <taxon>eudicotyledons</taxon>
        <taxon>Gunneridae</taxon>
        <taxon>Pentapetalae</taxon>
        <taxon>rosids</taxon>
        <taxon>fabids</taxon>
        <taxon>Cucurbitales</taxon>
        <taxon>Begoniaceae</taxon>
        <taxon>Begonia</taxon>
        <taxon>Begonia sect. Begonia</taxon>
    </lineage>
</organism>
<dbReference type="InterPro" id="IPR002213">
    <property type="entry name" value="UDP_glucos_trans"/>
</dbReference>
<evidence type="ECO:0000256" key="2">
    <source>
        <dbReference type="ARBA" id="ARBA00009995"/>
    </source>
</evidence>
<dbReference type="PROSITE" id="PS00375">
    <property type="entry name" value="UDPGT"/>
    <property type="match status" value="1"/>
</dbReference>
<evidence type="ECO:0000256" key="1">
    <source>
        <dbReference type="ARBA" id="ARBA00004721"/>
    </source>
</evidence>
<feature type="compositionally biased region" description="Polar residues" evidence="6">
    <location>
        <begin position="480"/>
        <end position="489"/>
    </location>
</feature>
<proteinExistence type="evidence at transcript level"/>